<dbReference type="GO" id="GO:0003735">
    <property type="term" value="F:structural constituent of ribosome"/>
    <property type="evidence" value="ECO:0007669"/>
    <property type="project" value="InterPro"/>
</dbReference>
<keyword evidence="3" id="KW-0687">Ribonucleoprotein</keyword>
<keyword evidence="5" id="KW-1185">Reference proteome</keyword>
<proteinExistence type="inferred from homology"/>
<dbReference type="STRING" id="983506.L8WVW7"/>
<dbReference type="HOGENOM" id="CLU_104295_0_0_1"/>
<dbReference type="Gene3D" id="2.40.50.140">
    <property type="entry name" value="Nucleic acid-binding proteins"/>
    <property type="match status" value="1"/>
</dbReference>
<dbReference type="Pfam" id="PF00164">
    <property type="entry name" value="Ribosom_S12_S23"/>
    <property type="match status" value="1"/>
</dbReference>
<dbReference type="AlphaFoldDB" id="L8WVW7"/>
<dbReference type="FunFam" id="2.40.50.140:FF:000099">
    <property type="entry name" value="Ribosomal protein S12, mitochondrial"/>
    <property type="match status" value="1"/>
</dbReference>
<dbReference type="GO" id="GO:0006412">
    <property type="term" value="P:translation"/>
    <property type="evidence" value="ECO:0007669"/>
    <property type="project" value="InterPro"/>
</dbReference>
<dbReference type="SUPFAM" id="SSF50249">
    <property type="entry name" value="Nucleic acid-binding proteins"/>
    <property type="match status" value="1"/>
</dbReference>
<keyword evidence="2" id="KW-0689">Ribosomal protein</keyword>
<accession>L8WVW7</accession>
<dbReference type="PANTHER" id="PTHR11652">
    <property type="entry name" value="30S RIBOSOMAL PROTEIN S12 FAMILY MEMBER"/>
    <property type="match status" value="1"/>
</dbReference>
<comment type="similarity">
    <text evidence="1">Belongs to the universal ribosomal protein uS12 family.</text>
</comment>
<evidence type="ECO:0000256" key="2">
    <source>
        <dbReference type="ARBA" id="ARBA00022980"/>
    </source>
</evidence>
<dbReference type="EMBL" id="AFRT01000890">
    <property type="protein sequence ID" value="ELU42226.1"/>
    <property type="molecule type" value="Genomic_DNA"/>
</dbReference>
<gene>
    <name evidence="4" type="ORF">AG1IA_03743</name>
</gene>
<dbReference type="InterPro" id="IPR012340">
    <property type="entry name" value="NA-bd_OB-fold"/>
</dbReference>
<dbReference type="PRINTS" id="PR01034">
    <property type="entry name" value="RIBOSOMALS12"/>
</dbReference>
<dbReference type="PROSITE" id="PS00055">
    <property type="entry name" value="RIBOSOMAL_S12"/>
    <property type="match status" value="1"/>
</dbReference>
<reference evidence="4 5" key="1">
    <citation type="journal article" date="2013" name="Nat. Commun.">
        <title>The evolution and pathogenic mechanisms of the rice sheath blight pathogen.</title>
        <authorList>
            <person name="Zheng A."/>
            <person name="Lin R."/>
            <person name="Xu L."/>
            <person name="Qin P."/>
            <person name="Tang C."/>
            <person name="Ai P."/>
            <person name="Zhang D."/>
            <person name="Liu Y."/>
            <person name="Sun Z."/>
            <person name="Feng H."/>
            <person name="Wang Y."/>
            <person name="Chen Y."/>
            <person name="Liang X."/>
            <person name="Fu R."/>
            <person name="Li Q."/>
            <person name="Zhang J."/>
            <person name="Yu X."/>
            <person name="Xie Z."/>
            <person name="Ding L."/>
            <person name="Guan P."/>
            <person name="Tang J."/>
            <person name="Liang Y."/>
            <person name="Wang S."/>
            <person name="Deng Q."/>
            <person name="Li S."/>
            <person name="Zhu J."/>
            <person name="Wang L."/>
            <person name="Liu H."/>
            <person name="Li P."/>
        </authorList>
    </citation>
    <scope>NUCLEOTIDE SEQUENCE [LARGE SCALE GENOMIC DNA]</scope>
    <source>
        <strain evidence="5">AG-1 IA</strain>
    </source>
</reference>
<dbReference type="OrthoDB" id="361013at2759"/>
<evidence type="ECO:0000313" key="5">
    <source>
        <dbReference type="Proteomes" id="UP000011668"/>
    </source>
</evidence>
<sequence>MAASLVARLGSLSLRSTPSLAIRNGYQSLAMRPCPLLIASRELLYPRQFHTTSPTLATLNQVMRGARKSTKPRTKSPALNNCPQRKGVCVAVGVMKPKKPNSAKRKFARVKLTNGKTTLAYIQGEGHNLQEHSVVLLRGGRTQDLPGVRYKIVRGALDFGGVPNRRVSRSKYGSKWFAFGFMMHLMFAPQPKSQSHNGHSELCVTPSRSGSNKIIFFHLVG</sequence>
<dbReference type="Proteomes" id="UP000011668">
    <property type="component" value="Unassembled WGS sequence"/>
</dbReference>
<evidence type="ECO:0000313" key="4">
    <source>
        <dbReference type="EMBL" id="ELU42226.1"/>
    </source>
</evidence>
<organism evidence="4 5">
    <name type="scientific">Thanatephorus cucumeris (strain AG1-IA)</name>
    <name type="common">Rice sheath blight fungus</name>
    <name type="synonym">Rhizoctonia solani</name>
    <dbReference type="NCBI Taxonomy" id="983506"/>
    <lineage>
        <taxon>Eukaryota</taxon>
        <taxon>Fungi</taxon>
        <taxon>Dikarya</taxon>
        <taxon>Basidiomycota</taxon>
        <taxon>Agaricomycotina</taxon>
        <taxon>Agaricomycetes</taxon>
        <taxon>Cantharellales</taxon>
        <taxon>Ceratobasidiaceae</taxon>
        <taxon>Rhizoctonia</taxon>
        <taxon>Rhizoctonia solani AG-1</taxon>
    </lineage>
</organism>
<protein>
    <submittedName>
        <fullName evidence="4">Ribosomal s12 domain-containing protein</fullName>
    </submittedName>
</protein>
<dbReference type="GO" id="GO:0015935">
    <property type="term" value="C:small ribosomal subunit"/>
    <property type="evidence" value="ECO:0007669"/>
    <property type="project" value="InterPro"/>
</dbReference>
<dbReference type="CDD" id="cd03368">
    <property type="entry name" value="Ribosomal_S12"/>
    <property type="match status" value="1"/>
</dbReference>
<comment type="caution">
    <text evidence="4">The sequence shown here is derived from an EMBL/GenBank/DDBJ whole genome shotgun (WGS) entry which is preliminary data.</text>
</comment>
<dbReference type="InterPro" id="IPR005679">
    <property type="entry name" value="Ribosomal_uS12_bac"/>
</dbReference>
<name>L8WVW7_THACA</name>
<dbReference type="InterPro" id="IPR006032">
    <property type="entry name" value="Ribosomal_uS12"/>
</dbReference>
<evidence type="ECO:0000256" key="1">
    <source>
        <dbReference type="ARBA" id="ARBA00005657"/>
    </source>
</evidence>
<evidence type="ECO:0000256" key="3">
    <source>
        <dbReference type="ARBA" id="ARBA00023274"/>
    </source>
</evidence>
<dbReference type="NCBIfam" id="TIGR00981">
    <property type="entry name" value="rpsL_bact"/>
    <property type="match status" value="1"/>
</dbReference>